<dbReference type="InterPro" id="IPR001503">
    <property type="entry name" value="Glyco_trans_10"/>
</dbReference>
<dbReference type="PANTHER" id="PTHR11929:SF198">
    <property type="entry name" value="ALPHA-(1,3)-FUCOSYLTRANSFERASE 11"/>
    <property type="match status" value="1"/>
</dbReference>
<evidence type="ECO:0000259" key="12">
    <source>
        <dbReference type="Pfam" id="PF00852"/>
    </source>
</evidence>
<keyword evidence="7" id="KW-0735">Signal-anchor</keyword>
<evidence type="ECO:0000256" key="11">
    <source>
        <dbReference type="RuleBase" id="RU003832"/>
    </source>
</evidence>
<comment type="caution">
    <text evidence="14">The sequence shown here is derived from an EMBL/GenBank/DDBJ whole genome shotgun (WGS) entry which is preliminary data.</text>
</comment>
<dbReference type="Pfam" id="PF00852">
    <property type="entry name" value="Glyco_transf_10"/>
    <property type="match status" value="1"/>
</dbReference>
<sequence>MIAKVREGSGETSPLNTAAASSPLVNSLYLFEINAVKNFNTRNFPVIIWWSDLLYPHDENAKEIRCESGSCISYKKRKYQDKNITVAYIFYGTDFDGQNLPLPRKSNHIWALLHEESPANNFIFSHPSGIKLFNYSATFSRESDFPLTTQFIPSVEYLTNRKLVTIQLKNKLRKEGFAPVLYLQSHCNVASDRDNYVKRLMNYIPIDSYGKCLHNKELPPHLTSTDTHNDDELFSFISQYKFHIAFENAMCNDYMTEKLFRSLHVGSVPIYKGSASVKDWLPANKSVIIVDDFNHPSELADLVLKLDQNDSLYNEFLQFKETGIENEFLRDHLLKRKWGVNDPDKLDFIRGFECFICDKIQKPSPVSSIANPRHMNCPQPHHSIWSEEAINSDDEWMKENWIEDYWFALDQAKAIEMMIHSKESYSSNFMKYLMKIKHHDEL</sequence>
<evidence type="ECO:0000256" key="1">
    <source>
        <dbReference type="ARBA" id="ARBA00004447"/>
    </source>
</evidence>
<name>A0A4Y2BH97_ARAVE</name>
<dbReference type="OrthoDB" id="9993460at2759"/>
<dbReference type="PANTHER" id="PTHR11929">
    <property type="entry name" value="ALPHA- 1,3 -FUCOSYLTRANSFERASE"/>
    <property type="match status" value="1"/>
</dbReference>
<dbReference type="SUPFAM" id="SSF53756">
    <property type="entry name" value="UDP-Glycosyltransferase/glycogen phosphorylase"/>
    <property type="match status" value="1"/>
</dbReference>
<evidence type="ECO:0000256" key="2">
    <source>
        <dbReference type="ARBA" id="ARBA00004922"/>
    </source>
</evidence>
<dbReference type="InterPro" id="IPR031481">
    <property type="entry name" value="Glyco_tran_10_N"/>
</dbReference>
<feature type="domain" description="Fucosyltransferase N-terminal" evidence="13">
    <location>
        <begin position="45"/>
        <end position="147"/>
    </location>
</feature>
<comment type="similarity">
    <text evidence="3 11">Belongs to the glycosyltransferase 10 family.</text>
</comment>
<feature type="domain" description="Fucosyltransferase C-terminal" evidence="12">
    <location>
        <begin position="180"/>
        <end position="328"/>
    </location>
</feature>
<evidence type="ECO:0000256" key="4">
    <source>
        <dbReference type="ARBA" id="ARBA00022676"/>
    </source>
</evidence>
<dbReference type="EC" id="2.4.1.-" evidence="11"/>
<dbReference type="FunFam" id="3.40.50.11660:FF:000002">
    <property type="entry name" value="Alpha-(1,3)-fucosyltransferase"/>
    <property type="match status" value="1"/>
</dbReference>
<gene>
    <name evidence="14" type="primary">FUT11</name>
    <name evidence="14" type="ORF">AVEN_23677_1</name>
</gene>
<keyword evidence="6 11" id="KW-0812">Transmembrane</keyword>
<dbReference type="Pfam" id="PF17039">
    <property type="entry name" value="Glyco_tran_10_N"/>
    <property type="match status" value="1"/>
</dbReference>
<dbReference type="UniPathway" id="UPA00378"/>
<protein>
    <recommendedName>
        <fullName evidence="11">Fucosyltransferase</fullName>
        <ecNumber evidence="11">2.4.1.-</ecNumber>
    </recommendedName>
</protein>
<keyword evidence="10" id="KW-0325">Glycoprotein</keyword>
<keyword evidence="11" id="KW-0333">Golgi apparatus</keyword>
<evidence type="ECO:0000256" key="9">
    <source>
        <dbReference type="ARBA" id="ARBA00023136"/>
    </source>
</evidence>
<dbReference type="Proteomes" id="UP000499080">
    <property type="component" value="Unassembled WGS sequence"/>
</dbReference>
<dbReference type="GO" id="GO:0032580">
    <property type="term" value="C:Golgi cisterna membrane"/>
    <property type="evidence" value="ECO:0007669"/>
    <property type="project" value="UniProtKB-SubCell"/>
</dbReference>
<evidence type="ECO:0000256" key="10">
    <source>
        <dbReference type="ARBA" id="ARBA00023180"/>
    </source>
</evidence>
<dbReference type="EMBL" id="BGPR01000080">
    <property type="protein sequence ID" value="GBL91631.1"/>
    <property type="molecule type" value="Genomic_DNA"/>
</dbReference>
<dbReference type="InterPro" id="IPR038577">
    <property type="entry name" value="GT10-like_C_sf"/>
</dbReference>
<evidence type="ECO:0000256" key="5">
    <source>
        <dbReference type="ARBA" id="ARBA00022679"/>
    </source>
</evidence>
<dbReference type="AlphaFoldDB" id="A0A4Y2BH97"/>
<proteinExistence type="inferred from homology"/>
<evidence type="ECO:0000256" key="3">
    <source>
        <dbReference type="ARBA" id="ARBA00008919"/>
    </source>
</evidence>
<evidence type="ECO:0000256" key="6">
    <source>
        <dbReference type="ARBA" id="ARBA00022692"/>
    </source>
</evidence>
<dbReference type="GO" id="GO:0046920">
    <property type="term" value="F:alpha-(1-&gt;3)-fucosyltransferase activity"/>
    <property type="evidence" value="ECO:0007669"/>
    <property type="project" value="TreeGrafter"/>
</dbReference>
<evidence type="ECO:0000259" key="13">
    <source>
        <dbReference type="Pfam" id="PF17039"/>
    </source>
</evidence>
<evidence type="ECO:0000256" key="8">
    <source>
        <dbReference type="ARBA" id="ARBA00022989"/>
    </source>
</evidence>
<comment type="pathway">
    <text evidence="2">Protein modification; protein glycosylation.</text>
</comment>
<organism evidence="14 15">
    <name type="scientific">Araneus ventricosus</name>
    <name type="common">Orbweaver spider</name>
    <name type="synonym">Epeira ventricosa</name>
    <dbReference type="NCBI Taxonomy" id="182803"/>
    <lineage>
        <taxon>Eukaryota</taxon>
        <taxon>Metazoa</taxon>
        <taxon>Ecdysozoa</taxon>
        <taxon>Arthropoda</taxon>
        <taxon>Chelicerata</taxon>
        <taxon>Arachnida</taxon>
        <taxon>Araneae</taxon>
        <taxon>Araneomorphae</taxon>
        <taxon>Entelegynae</taxon>
        <taxon>Araneoidea</taxon>
        <taxon>Araneidae</taxon>
        <taxon>Araneus</taxon>
    </lineage>
</organism>
<dbReference type="InterPro" id="IPR055270">
    <property type="entry name" value="Glyco_tran_10_C"/>
</dbReference>
<evidence type="ECO:0000313" key="15">
    <source>
        <dbReference type="Proteomes" id="UP000499080"/>
    </source>
</evidence>
<keyword evidence="9" id="KW-0472">Membrane</keyword>
<keyword evidence="8" id="KW-1133">Transmembrane helix</keyword>
<evidence type="ECO:0000256" key="7">
    <source>
        <dbReference type="ARBA" id="ARBA00022968"/>
    </source>
</evidence>
<accession>A0A4Y2BH97</accession>
<keyword evidence="4 11" id="KW-0328">Glycosyltransferase</keyword>
<keyword evidence="15" id="KW-1185">Reference proteome</keyword>
<keyword evidence="5 11" id="KW-0808">Transferase</keyword>
<dbReference type="Gene3D" id="3.40.50.11660">
    <property type="entry name" value="Glycosyl transferase family 10, C-terminal domain"/>
    <property type="match status" value="1"/>
</dbReference>
<reference evidence="14 15" key="1">
    <citation type="journal article" date="2019" name="Sci. Rep.">
        <title>Orb-weaving spider Araneus ventricosus genome elucidates the spidroin gene catalogue.</title>
        <authorList>
            <person name="Kono N."/>
            <person name="Nakamura H."/>
            <person name="Ohtoshi R."/>
            <person name="Moran D.A.P."/>
            <person name="Shinohara A."/>
            <person name="Yoshida Y."/>
            <person name="Fujiwara M."/>
            <person name="Mori M."/>
            <person name="Tomita M."/>
            <person name="Arakawa K."/>
        </authorList>
    </citation>
    <scope>NUCLEOTIDE SEQUENCE [LARGE SCALE GENOMIC DNA]</scope>
</reference>
<comment type="subcellular location">
    <subcellularLocation>
        <location evidence="1 11">Golgi apparatus</location>
        <location evidence="1 11">Golgi stack membrane</location>
        <topology evidence="1 11">Single-pass type II membrane protein</topology>
    </subcellularLocation>
</comment>
<evidence type="ECO:0000313" key="14">
    <source>
        <dbReference type="EMBL" id="GBL91631.1"/>
    </source>
</evidence>